<organism evidence="1">
    <name type="scientific">hydrothermal vent metagenome</name>
    <dbReference type="NCBI Taxonomy" id="652676"/>
    <lineage>
        <taxon>unclassified sequences</taxon>
        <taxon>metagenomes</taxon>
        <taxon>ecological metagenomes</taxon>
    </lineage>
</organism>
<evidence type="ECO:0000313" key="1">
    <source>
        <dbReference type="EMBL" id="VAW70897.1"/>
    </source>
</evidence>
<gene>
    <name evidence="1" type="ORF">MNBD_GAMMA12-342</name>
</gene>
<protein>
    <submittedName>
        <fullName evidence="1">Uncharacterized protein</fullName>
    </submittedName>
</protein>
<dbReference type="EMBL" id="UOFL01000003">
    <property type="protein sequence ID" value="VAW70897.1"/>
    <property type="molecule type" value="Genomic_DNA"/>
</dbReference>
<dbReference type="Gene3D" id="2.60.40.1190">
    <property type="match status" value="1"/>
</dbReference>
<dbReference type="CDD" id="cd09627">
    <property type="entry name" value="DOMON_murB_like"/>
    <property type="match status" value="1"/>
</dbReference>
<proteinExistence type="predicted"/>
<reference evidence="1" key="1">
    <citation type="submission" date="2018-06" db="EMBL/GenBank/DDBJ databases">
        <authorList>
            <person name="Zhirakovskaya E."/>
        </authorList>
    </citation>
    <scope>NUCLEOTIDE SEQUENCE</scope>
</reference>
<sequence>MCQPTINGQLCIQKNNIEIKFNTIQTQDNIHWTDLTLSSSDNTTQRQDNLWKHTCFELFVAYSDTNAYREFNFAPNGCWNSYDFKKYRQQQQNAEISPPQIKYTKLGPDQHTVSVNLALQDIALNNNPSIQKTLQLSITTVIQYSDLSYDYYALTHCGQAPDFHLRDSFIMDISVQQ</sequence>
<name>A0A3B0Y5T0_9ZZZZ</name>
<accession>A0A3B0Y5T0</accession>
<dbReference type="AlphaFoldDB" id="A0A3B0Y5T0"/>